<organism evidence="2 3">
    <name type="scientific">Homarus americanus</name>
    <name type="common">American lobster</name>
    <dbReference type="NCBI Taxonomy" id="6706"/>
    <lineage>
        <taxon>Eukaryota</taxon>
        <taxon>Metazoa</taxon>
        <taxon>Ecdysozoa</taxon>
        <taxon>Arthropoda</taxon>
        <taxon>Crustacea</taxon>
        <taxon>Multicrustacea</taxon>
        <taxon>Malacostraca</taxon>
        <taxon>Eumalacostraca</taxon>
        <taxon>Eucarida</taxon>
        <taxon>Decapoda</taxon>
        <taxon>Pleocyemata</taxon>
        <taxon>Astacidea</taxon>
        <taxon>Nephropoidea</taxon>
        <taxon>Nephropidae</taxon>
        <taxon>Homarus</taxon>
    </lineage>
</organism>
<name>A0A8J5TLW4_HOMAM</name>
<evidence type="ECO:0000256" key="1">
    <source>
        <dbReference type="SAM" id="MobiDB-lite"/>
    </source>
</evidence>
<dbReference type="Proteomes" id="UP000747542">
    <property type="component" value="Unassembled WGS sequence"/>
</dbReference>
<reference evidence="2" key="1">
    <citation type="journal article" date="2021" name="Sci. Adv.">
        <title>The American lobster genome reveals insights on longevity, neural, and immune adaptations.</title>
        <authorList>
            <person name="Polinski J.M."/>
            <person name="Zimin A.V."/>
            <person name="Clark K.F."/>
            <person name="Kohn A.B."/>
            <person name="Sadowski N."/>
            <person name="Timp W."/>
            <person name="Ptitsyn A."/>
            <person name="Khanna P."/>
            <person name="Romanova D.Y."/>
            <person name="Williams P."/>
            <person name="Greenwood S.J."/>
            <person name="Moroz L.L."/>
            <person name="Walt D.R."/>
            <person name="Bodnar A.G."/>
        </authorList>
    </citation>
    <scope>NUCLEOTIDE SEQUENCE</scope>
    <source>
        <strain evidence="2">GMGI-L3</strain>
    </source>
</reference>
<keyword evidence="3" id="KW-1185">Reference proteome</keyword>
<evidence type="ECO:0000313" key="2">
    <source>
        <dbReference type="EMBL" id="KAG7178081.1"/>
    </source>
</evidence>
<evidence type="ECO:0000313" key="3">
    <source>
        <dbReference type="Proteomes" id="UP000747542"/>
    </source>
</evidence>
<proteinExistence type="predicted"/>
<sequence>MVGKRRRSTGKGLCDAQLDFVLAWCLVPMWGGGAGRPLQTASHRLCLHVLAAQVTELRWSRHLGIDCGCLGAGDTRRNTSTIQGWAATLTAWRHVSGRASQPATLTPPHNTLRSHPAKFANPS</sequence>
<comment type="caution">
    <text evidence="2">The sequence shown here is derived from an EMBL/GenBank/DDBJ whole genome shotgun (WGS) entry which is preliminary data.</text>
</comment>
<feature type="compositionally biased region" description="Polar residues" evidence="1">
    <location>
        <begin position="98"/>
        <end position="113"/>
    </location>
</feature>
<feature type="region of interest" description="Disordered" evidence="1">
    <location>
        <begin position="97"/>
        <end position="123"/>
    </location>
</feature>
<protein>
    <submittedName>
        <fullName evidence="2">Uncharacterized protein</fullName>
    </submittedName>
</protein>
<dbReference type="EMBL" id="JAHLQT010000697">
    <property type="protein sequence ID" value="KAG7178081.1"/>
    <property type="molecule type" value="Genomic_DNA"/>
</dbReference>
<gene>
    <name evidence="2" type="ORF">Hamer_G003843</name>
</gene>
<dbReference type="AlphaFoldDB" id="A0A8J5TLW4"/>
<accession>A0A8J5TLW4</accession>